<protein>
    <submittedName>
        <fullName evidence="1">Uncharacterized protein</fullName>
    </submittedName>
</protein>
<name>A0AAW4J609_CLOPF</name>
<reference evidence="1" key="1">
    <citation type="submission" date="2020-12" db="EMBL/GenBank/DDBJ databases">
        <title>Comparative genomics of Clostridium perfringens reveals patterns of host-associated phylogenetic clades and virulence factors.</title>
        <authorList>
            <person name="Smith A.H."/>
            <person name="Geier R."/>
        </authorList>
    </citation>
    <scope>NUCLEOTIDE SEQUENCE</scope>
    <source>
        <strain evidence="1">CHD30677R</strain>
    </source>
</reference>
<dbReference type="AlphaFoldDB" id="A0AAW4J609"/>
<gene>
    <name evidence="1" type="ORF">JJB47_11735</name>
</gene>
<comment type="caution">
    <text evidence="1">The sequence shown here is derived from an EMBL/GenBank/DDBJ whole genome shotgun (WGS) entry which is preliminary data.</text>
</comment>
<dbReference type="RefSeq" id="WP_208340887.1">
    <property type="nucleotide sequence ID" value="NZ_JAENQO010000007.1"/>
</dbReference>
<accession>A0AAW4J609</accession>
<sequence>MNIKWNFKERQEPELKIIRTKENGDLIIVPIEKINYKENNNMKELTFKEVIINIKEDEVWESNDISIFKTKDDISIDWKNGGDNGVLIFDDEKFKLKRKEYDFGKAFESFEKGKEIKSVVSGKCFKIRDSVSVYVAKDKTINTVNDEIRLFTHNEIRGKWCIND</sequence>
<organism evidence="1 2">
    <name type="scientific">Clostridium perfringens</name>
    <dbReference type="NCBI Taxonomy" id="1502"/>
    <lineage>
        <taxon>Bacteria</taxon>
        <taxon>Bacillati</taxon>
        <taxon>Bacillota</taxon>
        <taxon>Clostridia</taxon>
        <taxon>Eubacteriales</taxon>
        <taxon>Clostridiaceae</taxon>
        <taxon>Clostridium</taxon>
    </lineage>
</organism>
<proteinExistence type="predicted"/>
<dbReference type="Proteomes" id="UP000668068">
    <property type="component" value="Unassembled WGS sequence"/>
</dbReference>
<dbReference type="EMBL" id="JAENQP010000007">
    <property type="protein sequence ID" value="MBO3359442.1"/>
    <property type="molecule type" value="Genomic_DNA"/>
</dbReference>
<evidence type="ECO:0000313" key="2">
    <source>
        <dbReference type="Proteomes" id="UP000668068"/>
    </source>
</evidence>
<evidence type="ECO:0000313" key="1">
    <source>
        <dbReference type="EMBL" id="MBO3359442.1"/>
    </source>
</evidence>